<gene>
    <name evidence="1" type="ORF">ACH5RR_041533</name>
</gene>
<name>A0ABD2XTW0_9GENT</name>
<comment type="caution">
    <text evidence="1">The sequence shown here is derived from an EMBL/GenBank/DDBJ whole genome shotgun (WGS) entry which is preliminary data.</text>
</comment>
<evidence type="ECO:0000313" key="1">
    <source>
        <dbReference type="EMBL" id="KAL3498801.1"/>
    </source>
</evidence>
<sequence>MCDEGLLDKGLGWPIRGYGVWGRQITEWAAGMGIGLGRNGVSNKSDEQRWGLGCKRWGDGEKKSGKGEGEGRQVVGKVWVRGGGREMWMQASNMVMVVDGEPCTHTLGPCSIKSCGNECCSNWCKKSFTNRNPIGHCEDVPGIALRLCICSKCLKIKLADQSYKKLINRHSSIAVMVADAQPQSNSGDILTISDWMTMSSMGDNTNTTADSPCLDLSNSSNPFEPSQSSSKVDEGKAAIPCLLPKDSKFVVVELVNENGVDVAGIELHRKMATLSAVHGIVLVLFCASASNYYMVMGDAPSTPINPPKRCTDGLGTCSFQCDDKCCTHKCSTFFNEGHPEASCDQIPGIAARLCVCRHDC</sequence>
<dbReference type="Proteomes" id="UP001630127">
    <property type="component" value="Unassembled WGS sequence"/>
</dbReference>
<protein>
    <submittedName>
        <fullName evidence="1">Uncharacterized protein</fullName>
    </submittedName>
</protein>
<evidence type="ECO:0000313" key="2">
    <source>
        <dbReference type="Proteomes" id="UP001630127"/>
    </source>
</evidence>
<proteinExistence type="predicted"/>
<dbReference type="AlphaFoldDB" id="A0ABD2XTW0"/>
<reference evidence="1 2" key="1">
    <citation type="submission" date="2024-11" db="EMBL/GenBank/DDBJ databases">
        <title>A near-complete genome assembly of Cinchona calisaya.</title>
        <authorList>
            <person name="Lian D.C."/>
            <person name="Zhao X.W."/>
            <person name="Wei L."/>
        </authorList>
    </citation>
    <scope>NUCLEOTIDE SEQUENCE [LARGE SCALE GENOMIC DNA]</scope>
    <source>
        <tissue evidence="1">Nenye</tissue>
    </source>
</reference>
<dbReference type="EMBL" id="JBJUIK010000017">
    <property type="protein sequence ID" value="KAL3498801.1"/>
    <property type="molecule type" value="Genomic_DNA"/>
</dbReference>
<keyword evidence="2" id="KW-1185">Reference proteome</keyword>
<organism evidence="1 2">
    <name type="scientific">Cinchona calisaya</name>
    <dbReference type="NCBI Taxonomy" id="153742"/>
    <lineage>
        <taxon>Eukaryota</taxon>
        <taxon>Viridiplantae</taxon>
        <taxon>Streptophyta</taxon>
        <taxon>Embryophyta</taxon>
        <taxon>Tracheophyta</taxon>
        <taxon>Spermatophyta</taxon>
        <taxon>Magnoliopsida</taxon>
        <taxon>eudicotyledons</taxon>
        <taxon>Gunneridae</taxon>
        <taxon>Pentapetalae</taxon>
        <taxon>asterids</taxon>
        <taxon>lamiids</taxon>
        <taxon>Gentianales</taxon>
        <taxon>Rubiaceae</taxon>
        <taxon>Cinchonoideae</taxon>
        <taxon>Cinchoneae</taxon>
        <taxon>Cinchona</taxon>
    </lineage>
</organism>
<accession>A0ABD2XTW0</accession>